<evidence type="ECO:0000313" key="2">
    <source>
        <dbReference type="Proteomes" id="UP000198729"/>
    </source>
</evidence>
<dbReference type="Proteomes" id="UP000198729">
    <property type="component" value="Unassembled WGS sequence"/>
</dbReference>
<dbReference type="STRING" id="51642.NSMM_160013"/>
<proteinExistence type="predicted"/>
<organism evidence="1 2">
    <name type="scientific">Nitrosomonas mobilis</name>
    <dbReference type="NCBI Taxonomy" id="51642"/>
    <lineage>
        <taxon>Bacteria</taxon>
        <taxon>Pseudomonadati</taxon>
        <taxon>Pseudomonadota</taxon>
        <taxon>Betaproteobacteria</taxon>
        <taxon>Nitrosomonadales</taxon>
        <taxon>Nitrosomonadaceae</taxon>
        <taxon>Nitrosomonas</taxon>
    </lineage>
</organism>
<dbReference type="EMBL" id="FMWO01000021">
    <property type="protein sequence ID" value="SCZ84423.1"/>
    <property type="molecule type" value="Genomic_DNA"/>
</dbReference>
<evidence type="ECO:0000313" key="1">
    <source>
        <dbReference type="EMBL" id="SCZ84423.1"/>
    </source>
</evidence>
<protein>
    <submittedName>
        <fullName evidence="1">Putative Propeptide, PepSY amd peptidase M4</fullName>
    </submittedName>
</protein>
<dbReference type="RefSeq" id="WP_090283896.1">
    <property type="nucleotide sequence ID" value="NZ_FMWO01000021.1"/>
</dbReference>
<sequence>MRLYTNYKWILLVISFLVAMQIAGHSFSQPQEAVYLMTAGKRTEISPQEAAVIVQRSVGGRVLSVNHESSHYRVKILNSKGHIQIITVDARSGAILSTR</sequence>
<name>A0A1G5SB52_9PROT</name>
<keyword evidence="2" id="KW-1185">Reference proteome</keyword>
<dbReference type="OrthoDB" id="8547939at2"/>
<dbReference type="Gene3D" id="3.10.450.40">
    <property type="match status" value="1"/>
</dbReference>
<reference evidence="1 2" key="1">
    <citation type="submission" date="2016-10" db="EMBL/GenBank/DDBJ databases">
        <authorList>
            <person name="de Groot N.N."/>
        </authorList>
    </citation>
    <scope>NUCLEOTIDE SEQUENCE [LARGE SCALE GENOMIC DNA]</scope>
    <source>
        <strain evidence="1">1</strain>
    </source>
</reference>
<accession>A0A1G5SB52</accession>
<dbReference type="AlphaFoldDB" id="A0A1G5SB52"/>
<gene>
    <name evidence="1" type="ORF">NSMM_160013</name>
</gene>